<sequence length="127" mass="14176">MLNEIILQQPFCRCSDVYLHDKAPHTTEPAAEHMNINGPNVLELPPCDPYNVAEPAVSQQQLSLLDDPTSHHETSSVIEPQLLAADSDGSLRTLNQNPWRILFDRSTDFCKLAVEKARVISSIKDGR</sequence>
<keyword evidence="2" id="KW-1185">Reference proteome</keyword>
<accession>A0ACC2MTP0</accession>
<evidence type="ECO:0000313" key="2">
    <source>
        <dbReference type="Proteomes" id="UP001234297"/>
    </source>
</evidence>
<reference evidence="1 2" key="1">
    <citation type="journal article" date="2022" name="Hortic Res">
        <title>A haplotype resolved chromosomal level avocado genome allows analysis of novel avocado genes.</title>
        <authorList>
            <person name="Nath O."/>
            <person name="Fletcher S.J."/>
            <person name="Hayward A."/>
            <person name="Shaw L.M."/>
            <person name="Masouleh A.K."/>
            <person name="Furtado A."/>
            <person name="Henry R.J."/>
            <person name="Mitter N."/>
        </authorList>
    </citation>
    <scope>NUCLEOTIDE SEQUENCE [LARGE SCALE GENOMIC DNA]</scope>
    <source>
        <strain evidence="2">cv. Hass</strain>
    </source>
</reference>
<evidence type="ECO:0000313" key="1">
    <source>
        <dbReference type="EMBL" id="KAJ8649039.1"/>
    </source>
</evidence>
<protein>
    <submittedName>
        <fullName evidence="1">Uncharacterized protein</fullName>
    </submittedName>
</protein>
<gene>
    <name evidence="1" type="ORF">MRB53_002062</name>
</gene>
<comment type="caution">
    <text evidence="1">The sequence shown here is derived from an EMBL/GenBank/DDBJ whole genome shotgun (WGS) entry which is preliminary data.</text>
</comment>
<organism evidence="1 2">
    <name type="scientific">Persea americana</name>
    <name type="common">Avocado</name>
    <dbReference type="NCBI Taxonomy" id="3435"/>
    <lineage>
        <taxon>Eukaryota</taxon>
        <taxon>Viridiplantae</taxon>
        <taxon>Streptophyta</taxon>
        <taxon>Embryophyta</taxon>
        <taxon>Tracheophyta</taxon>
        <taxon>Spermatophyta</taxon>
        <taxon>Magnoliopsida</taxon>
        <taxon>Magnoliidae</taxon>
        <taxon>Laurales</taxon>
        <taxon>Lauraceae</taxon>
        <taxon>Persea</taxon>
    </lineage>
</organism>
<dbReference type="Proteomes" id="UP001234297">
    <property type="component" value="Chromosome 1"/>
</dbReference>
<proteinExistence type="predicted"/>
<dbReference type="EMBL" id="CM056809">
    <property type="protein sequence ID" value="KAJ8649039.1"/>
    <property type="molecule type" value="Genomic_DNA"/>
</dbReference>
<name>A0ACC2MTP0_PERAE</name>